<gene>
    <name evidence="3" type="ORF">B9Z19DRAFT_993665</name>
</gene>
<name>A0A2T6ZJH4_TUBBO</name>
<dbReference type="STRING" id="42251.A0A2T6ZJH4"/>
<sequence length="117" mass="13294">MGSLLTSRPDPSLFLDEPTSELDSQSPFLLDFQLSQAWQAIISTILQLSSMLIQQFDMTLARNPGGKTFYFGPIGKSGADVILYFLREGSLLSSWQERYGVRHPDSFEGYKEQWKTH</sequence>
<evidence type="ECO:0000256" key="1">
    <source>
        <dbReference type="ARBA" id="ARBA00022448"/>
    </source>
</evidence>
<dbReference type="EMBL" id="NESQ01000220">
    <property type="protein sequence ID" value="PUU75641.1"/>
    <property type="molecule type" value="Genomic_DNA"/>
</dbReference>
<protein>
    <submittedName>
        <fullName evidence="3">Uncharacterized protein</fullName>
    </submittedName>
</protein>
<evidence type="ECO:0000313" key="4">
    <source>
        <dbReference type="Proteomes" id="UP000244722"/>
    </source>
</evidence>
<dbReference type="AlphaFoldDB" id="A0A2T6ZJH4"/>
<dbReference type="OrthoDB" id="66620at2759"/>
<keyword evidence="1" id="KW-0813">Transport</keyword>
<reference evidence="3 4" key="1">
    <citation type="submission" date="2017-04" db="EMBL/GenBank/DDBJ databases">
        <title>Draft genome sequence of Tuber borchii Vittad., a whitish edible truffle.</title>
        <authorList>
            <consortium name="DOE Joint Genome Institute"/>
            <person name="Murat C."/>
            <person name="Kuo A."/>
            <person name="Barry K.W."/>
            <person name="Clum A."/>
            <person name="Dockter R.B."/>
            <person name="Fauchery L."/>
            <person name="Iotti M."/>
            <person name="Kohler A."/>
            <person name="Labutti K."/>
            <person name="Lindquist E.A."/>
            <person name="Lipzen A."/>
            <person name="Ohm R.A."/>
            <person name="Wang M."/>
            <person name="Grigoriev I.V."/>
            <person name="Zambonelli A."/>
            <person name="Martin F.M."/>
        </authorList>
    </citation>
    <scope>NUCLEOTIDE SEQUENCE [LARGE SCALE GENOMIC DNA]</scope>
    <source>
        <strain evidence="3 4">Tbo3840</strain>
    </source>
</reference>
<feature type="region of interest" description="Disordered" evidence="2">
    <location>
        <begin position="1"/>
        <end position="21"/>
    </location>
</feature>
<comment type="caution">
    <text evidence="3">The sequence shown here is derived from an EMBL/GenBank/DDBJ whole genome shotgun (WGS) entry which is preliminary data.</text>
</comment>
<evidence type="ECO:0000313" key="3">
    <source>
        <dbReference type="EMBL" id="PUU75641.1"/>
    </source>
</evidence>
<dbReference type="PANTHER" id="PTHR19241">
    <property type="entry name" value="ATP-BINDING CASSETTE TRANSPORTER"/>
    <property type="match status" value="1"/>
</dbReference>
<evidence type="ECO:0000256" key="2">
    <source>
        <dbReference type="SAM" id="MobiDB-lite"/>
    </source>
</evidence>
<proteinExistence type="predicted"/>
<accession>A0A2T6ZJH4</accession>
<keyword evidence="4" id="KW-1185">Reference proteome</keyword>
<dbReference type="Proteomes" id="UP000244722">
    <property type="component" value="Unassembled WGS sequence"/>
</dbReference>
<organism evidence="3 4">
    <name type="scientific">Tuber borchii</name>
    <name type="common">White truffle</name>
    <dbReference type="NCBI Taxonomy" id="42251"/>
    <lineage>
        <taxon>Eukaryota</taxon>
        <taxon>Fungi</taxon>
        <taxon>Dikarya</taxon>
        <taxon>Ascomycota</taxon>
        <taxon>Pezizomycotina</taxon>
        <taxon>Pezizomycetes</taxon>
        <taxon>Pezizales</taxon>
        <taxon>Tuberaceae</taxon>
        <taxon>Tuber</taxon>
    </lineage>
</organism>